<name>A0A9E7JT48_9LILI</name>
<accession>A0A9E7JT48</accession>
<organism evidence="1 2">
    <name type="scientific">Musa troglodytarum</name>
    <name type="common">fe'i banana</name>
    <dbReference type="NCBI Taxonomy" id="320322"/>
    <lineage>
        <taxon>Eukaryota</taxon>
        <taxon>Viridiplantae</taxon>
        <taxon>Streptophyta</taxon>
        <taxon>Embryophyta</taxon>
        <taxon>Tracheophyta</taxon>
        <taxon>Spermatophyta</taxon>
        <taxon>Magnoliopsida</taxon>
        <taxon>Liliopsida</taxon>
        <taxon>Zingiberales</taxon>
        <taxon>Musaceae</taxon>
        <taxon>Musa</taxon>
    </lineage>
</organism>
<dbReference type="PANTHER" id="PTHR31672">
    <property type="entry name" value="BNACNNG10540D PROTEIN"/>
    <property type="match status" value="1"/>
</dbReference>
<gene>
    <name evidence="1" type="ORF">MUK42_00290</name>
</gene>
<evidence type="ECO:0000313" key="1">
    <source>
        <dbReference type="EMBL" id="URD91634.1"/>
    </source>
</evidence>
<sequence length="301" mass="34025">MLEEIISYLPAKAFFKLLVCKTFCQLSLDSHFQLSQSYHNKTIFGFIVHSDNILKSIILIDPYAGMSSSSLEFIADMESIILGLAGGLVFILNHKYEGFDATITGICVYNPARGTRCKLPSPSDVYPGGCRVARAWTMDKELDFGHQQLDLEDPVVCDDAMFWLSSDLKSYARIGRYVITFDVREECTQIIPLPTSGLIDLCLLKKTSDNMPEWVKMHEISLAHMGFTGEPFFVNYVELIEVATTTLLVFTAYDSTYSCNIKDGGELKWQDCWRFAYSPKFISYSDTLRPCGDHEELLEAI</sequence>
<evidence type="ECO:0008006" key="3">
    <source>
        <dbReference type="Google" id="ProtNLM"/>
    </source>
</evidence>
<proteinExistence type="predicted"/>
<evidence type="ECO:0000313" key="2">
    <source>
        <dbReference type="Proteomes" id="UP001055439"/>
    </source>
</evidence>
<dbReference type="AlphaFoldDB" id="A0A9E7JT48"/>
<protein>
    <recommendedName>
        <fullName evidence="3">F-box domain-containing protein</fullName>
    </recommendedName>
</protein>
<dbReference type="InterPro" id="IPR050796">
    <property type="entry name" value="SCF_F-box_component"/>
</dbReference>
<dbReference type="PANTHER" id="PTHR31672:SF13">
    <property type="entry name" value="F-BOX PROTEIN CPR30-LIKE"/>
    <property type="match status" value="1"/>
</dbReference>
<reference evidence="1" key="1">
    <citation type="submission" date="2022-05" db="EMBL/GenBank/DDBJ databases">
        <title>The Musa troglodytarum L. genome provides insights into the mechanism of non-climacteric behaviour and enrichment of carotenoids.</title>
        <authorList>
            <person name="Wang J."/>
        </authorList>
    </citation>
    <scope>NUCLEOTIDE SEQUENCE</scope>
    <source>
        <tissue evidence="1">Leaf</tissue>
    </source>
</reference>
<dbReference type="Proteomes" id="UP001055439">
    <property type="component" value="Chromosome 3"/>
</dbReference>
<keyword evidence="2" id="KW-1185">Reference proteome</keyword>
<dbReference type="EMBL" id="CP097505">
    <property type="protein sequence ID" value="URD91634.1"/>
    <property type="molecule type" value="Genomic_DNA"/>
</dbReference>